<keyword evidence="11" id="KW-1185">Reference proteome</keyword>
<dbReference type="InterPro" id="IPR036259">
    <property type="entry name" value="MFS_trans_sf"/>
</dbReference>
<feature type="transmembrane region" description="Helical" evidence="8">
    <location>
        <begin position="256"/>
        <end position="279"/>
    </location>
</feature>
<evidence type="ECO:0000313" key="11">
    <source>
        <dbReference type="Proteomes" id="UP000239772"/>
    </source>
</evidence>
<dbReference type="GO" id="GO:0005886">
    <property type="term" value="C:plasma membrane"/>
    <property type="evidence" value="ECO:0007669"/>
    <property type="project" value="UniProtKB-SubCell"/>
</dbReference>
<evidence type="ECO:0000256" key="6">
    <source>
        <dbReference type="ARBA" id="ARBA00022989"/>
    </source>
</evidence>
<dbReference type="Pfam" id="PF07690">
    <property type="entry name" value="MFS_1"/>
    <property type="match status" value="1"/>
</dbReference>
<feature type="domain" description="Major facilitator superfamily (MFS) profile" evidence="9">
    <location>
        <begin position="22"/>
        <end position="398"/>
    </location>
</feature>
<feature type="transmembrane region" description="Helical" evidence="8">
    <location>
        <begin position="309"/>
        <end position="333"/>
    </location>
</feature>
<feature type="transmembrane region" description="Helical" evidence="8">
    <location>
        <begin position="147"/>
        <end position="166"/>
    </location>
</feature>
<organism evidence="10 11">
    <name type="scientific">Alsobacter soli</name>
    <dbReference type="NCBI Taxonomy" id="2109933"/>
    <lineage>
        <taxon>Bacteria</taxon>
        <taxon>Pseudomonadati</taxon>
        <taxon>Pseudomonadota</taxon>
        <taxon>Alphaproteobacteria</taxon>
        <taxon>Hyphomicrobiales</taxon>
        <taxon>Alsobacteraceae</taxon>
        <taxon>Alsobacter</taxon>
    </lineage>
</organism>
<comment type="caution">
    <text evidence="10">The sequence shown here is derived from an EMBL/GenBank/DDBJ whole genome shotgun (WGS) entry which is preliminary data.</text>
</comment>
<keyword evidence="3" id="KW-0813">Transport</keyword>
<proteinExistence type="inferred from homology"/>
<evidence type="ECO:0000256" key="8">
    <source>
        <dbReference type="SAM" id="Phobius"/>
    </source>
</evidence>
<evidence type="ECO:0000256" key="1">
    <source>
        <dbReference type="ARBA" id="ARBA00004651"/>
    </source>
</evidence>
<evidence type="ECO:0000259" key="9">
    <source>
        <dbReference type="PROSITE" id="PS50850"/>
    </source>
</evidence>
<accession>A0A2T1HWK7</accession>
<feature type="transmembrane region" description="Helical" evidence="8">
    <location>
        <begin position="286"/>
        <end position="303"/>
    </location>
</feature>
<dbReference type="AlphaFoldDB" id="A0A2T1HWK7"/>
<comment type="subcellular location">
    <subcellularLocation>
        <location evidence="1">Cell membrane</location>
        <topology evidence="1">Multi-pass membrane protein</topology>
    </subcellularLocation>
</comment>
<feature type="transmembrane region" description="Helical" evidence="8">
    <location>
        <begin position="221"/>
        <end position="244"/>
    </location>
</feature>
<feature type="transmembrane region" description="Helical" evidence="8">
    <location>
        <begin position="92"/>
        <end position="111"/>
    </location>
</feature>
<comment type="similarity">
    <text evidence="2">Belongs to the major facilitator superfamily.</text>
</comment>
<keyword evidence="5 8" id="KW-0812">Transmembrane</keyword>
<protein>
    <submittedName>
        <fullName evidence="10">MFS transporter</fullName>
    </submittedName>
</protein>
<evidence type="ECO:0000256" key="2">
    <source>
        <dbReference type="ARBA" id="ARBA00008335"/>
    </source>
</evidence>
<reference evidence="11" key="1">
    <citation type="submission" date="2018-03" db="EMBL/GenBank/DDBJ databases">
        <authorList>
            <person name="Sun L."/>
            <person name="Liu H."/>
            <person name="Chen W."/>
            <person name="Huang K."/>
            <person name="Liu W."/>
            <person name="Gao X."/>
        </authorList>
    </citation>
    <scope>NUCLEOTIDE SEQUENCE [LARGE SCALE GENOMIC DNA]</scope>
    <source>
        <strain evidence="11">SH9</strain>
    </source>
</reference>
<feature type="transmembrane region" description="Helical" evidence="8">
    <location>
        <begin position="21"/>
        <end position="44"/>
    </location>
</feature>
<keyword evidence="4" id="KW-1003">Cell membrane</keyword>
<dbReference type="GO" id="GO:0022857">
    <property type="term" value="F:transmembrane transporter activity"/>
    <property type="evidence" value="ECO:0007669"/>
    <property type="project" value="InterPro"/>
</dbReference>
<name>A0A2T1HWK7_9HYPH</name>
<dbReference type="PANTHER" id="PTHR43271">
    <property type="entry name" value="BLL2771 PROTEIN"/>
    <property type="match status" value="1"/>
</dbReference>
<keyword evidence="7 8" id="KW-0472">Membrane</keyword>
<keyword evidence="6 8" id="KW-1133">Transmembrane helix</keyword>
<dbReference type="EMBL" id="PVZS01000004">
    <property type="protein sequence ID" value="PSC06062.1"/>
    <property type="molecule type" value="Genomic_DNA"/>
</dbReference>
<dbReference type="PROSITE" id="PS50850">
    <property type="entry name" value="MFS"/>
    <property type="match status" value="1"/>
</dbReference>
<feature type="transmembrane region" description="Helical" evidence="8">
    <location>
        <begin position="369"/>
        <end position="389"/>
    </location>
</feature>
<evidence type="ECO:0000313" key="10">
    <source>
        <dbReference type="EMBL" id="PSC06062.1"/>
    </source>
</evidence>
<dbReference type="Proteomes" id="UP000239772">
    <property type="component" value="Unassembled WGS sequence"/>
</dbReference>
<evidence type="ECO:0000256" key="3">
    <source>
        <dbReference type="ARBA" id="ARBA00022448"/>
    </source>
</evidence>
<sequence>MSHTVASSLSRVTLAQLSGAATTAVVAVMAFLTLVDLFAAQAILPALTRAYGATPAAMGVAVNASTLGMAVAALAVALFGSGVDRRTGIVGSLALLACPTALLAFAPSLAVFTGLRVAQGLCMATAFTLTLAYLGERCRTGAAAGAFAAYITGNVASNLFGRLLSATVADQYGLAPNFLVFAGLNLAGAALAAATLSMYPPSRSTAPARPRWTDPWRRAELRAAFGVGFCILFAFIATFTYANFVLVAPPLGLSPVALGFAYLVFAPSIATTPVAGAAVSRFGSRPVIMSSLAVAALGLPLLLASSVAIVLAGLALVGVGTFFAQAAATGFVGRSAGSDRAVASGFYLASYFAGGLAGAAILGRVFDAYGWPACVVGIGGALAAAALLGRRLVSEQLRA</sequence>
<evidence type="ECO:0000256" key="7">
    <source>
        <dbReference type="ARBA" id="ARBA00023136"/>
    </source>
</evidence>
<feature type="transmembrane region" description="Helical" evidence="8">
    <location>
        <begin position="117"/>
        <end position="135"/>
    </location>
</feature>
<dbReference type="RefSeq" id="WP_106335470.1">
    <property type="nucleotide sequence ID" value="NZ_PVZS01000004.1"/>
</dbReference>
<dbReference type="Gene3D" id="1.20.1250.20">
    <property type="entry name" value="MFS general substrate transporter like domains"/>
    <property type="match status" value="1"/>
</dbReference>
<dbReference type="PANTHER" id="PTHR43271:SF2">
    <property type="entry name" value="BLL2771 PROTEIN"/>
    <property type="match status" value="1"/>
</dbReference>
<evidence type="ECO:0000256" key="5">
    <source>
        <dbReference type="ARBA" id="ARBA00022692"/>
    </source>
</evidence>
<dbReference type="OrthoDB" id="63984at2"/>
<feature type="transmembrane region" description="Helical" evidence="8">
    <location>
        <begin position="56"/>
        <end position="80"/>
    </location>
</feature>
<dbReference type="InterPro" id="IPR011701">
    <property type="entry name" value="MFS"/>
</dbReference>
<gene>
    <name evidence="10" type="ORF">SLNSH_04430</name>
</gene>
<feature type="transmembrane region" description="Helical" evidence="8">
    <location>
        <begin position="178"/>
        <end position="200"/>
    </location>
</feature>
<dbReference type="SUPFAM" id="SSF103473">
    <property type="entry name" value="MFS general substrate transporter"/>
    <property type="match status" value="1"/>
</dbReference>
<feature type="transmembrane region" description="Helical" evidence="8">
    <location>
        <begin position="345"/>
        <end position="363"/>
    </location>
</feature>
<dbReference type="InterPro" id="IPR020846">
    <property type="entry name" value="MFS_dom"/>
</dbReference>
<evidence type="ECO:0000256" key="4">
    <source>
        <dbReference type="ARBA" id="ARBA00022475"/>
    </source>
</evidence>